<dbReference type="InterPro" id="IPR003718">
    <property type="entry name" value="OsmC/Ohr_fam"/>
</dbReference>
<gene>
    <name evidence="1" type="ORF">J2Z70_006166</name>
</gene>
<dbReference type="SUPFAM" id="SSF82784">
    <property type="entry name" value="OsmC-like"/>
    <property type="match status" value="1"/>
</dbReference>
<dbReference type="EMBL" id="JAGGLV010000033">
    <property type="protein sequence ID" value="MBP2115954.1"/>
    <property type="molecule type" value="Genomic_DNA"/>
</dbReference>
<organism evidence="1 2">
    <name type="scientific">Paenibacillus silagei</name>
    <dbReference type="NCBI Taxonomy" id="1670801"/>
    <lineage>
        <taxon>Bacteria</taxon>
        <taxon>Bacillati</taxon>
        <taxon>Bacillota</taxon>
        <taxon>Bacilli</taxon>
        <taxon>Bacillales</taxon>
        <taxon>Paenibacillaceae</taxon>
        <taxon>Paenibacillus</taxon>
    </lineage>
</organism>
<protein>
    <submittedName>
        <fullName evidence="1">Peroxiredoxin-like protein</fullName>
    </submittedName>
</protein>
<comment type="caution">
    <text evidence="1">The sequence shown here is derived from an EMBL/GenBank/DDBJ whole genome shotgun (WGS) entry which is preliminary data.</text>
</comment>
<dbReference type="PANTHER" id="PTHR42830">
    <property type="entry name" value="OSMOTICALLY INDUCIBLE FAMILY PROTEIN"/>
    <property type="match status" value="1"/>
</dbReference>
<dbReference type="InterPro" id="IPR019905">
    <property type="entry name" value="OsmC-like_firmicutes"/>
</dbReference>
<dbReference type="Gene3D" id="3.30.300.20">
    <property type="match status" value="1"/>
</dbReference>
<dbReference type="NCBIfam" id="TIGR03563">
    <property type="entry name" value="perox_SACOL1771"/>
    <property type="match status" value="1"/>
</dbReference>
<evidence type="ECO:0000313" key="1">
    <source>
        <dbReference type="EMBL" id="MBP2115954.1"/>
    </source>
</evidence>
<dbReference type="PANTHER" id="PTHR42830:SF2">
    <property type="entry name" value="OSMC_OHR FAMILY PROTEIN"/>
    <property type="match status" value="1"/>
</dbReference>
<dbReference type="InterPro" id="IPR015946">
    <property type="entry name" value="KH_dom-like_a/b"/>
</dbReference>
<name>A0ABS4P0X2_9BACL</name>
<dbReference type="Pfam" id="PF02566">
    <property type="entry name" value="OsmC"/>
    <property type="match status" value="1"/>
</dbReference>
<reference evidence="1 2" key="1">
    <citation type="submission" date="2021-03" db="EMBL/GenBank/DDBJ databases">
        <title>Genomic Encyclopedia of Type Strains, Phase IV (KMG-IV): sequencing the most valuable type-strain genomes for metagenomic binning, comparative biology and taxonomic classification.</title>
        <authorList>
            <person name="Goeker M."/>
        </authorList>
    </citation>
    <scope>NUCLEOTIDE SEQUENCE [LARGE SCALE GENOMIC DNA]</scope>
    <source>
        <strain evidence="1 2">DSM 101953</strain>
    </source>
</reference>
<evidence type="ECO:0000313" key="2">
    <source>
        <dbReference type="Proteomes" id="UP000773462"/>
    </source>
</evidence>
<accession>A0ABS4P0X2</accession>
<dbReference type="InterPro" id="IPR036102">
    <property type="entry name" value="OsmC/Ohrsf"/>
</dbReference>
<dbReference type="Proteomes" id="UP000773462">
    <property type="component" value="Unassembled WGS sequence"/>
</dbReference>
<keyword evidence="2" id="KW-1185">Reference proteome</keyword>
<proteinExistence type="predicted"/>
<dbReference type="RefSeq" id="WP_076085265.1">
    <property type="nucleotide sequence ID" value="NZ_JAGGLV010000033.1"/>
</dbReference>
<sequence>MKHPFHLKAVWNGGRNSEGHIDAGGLRTVISIPQEMGGPGTGTNPDEMLLGAAATCYLITLAAMLERSEIVPEALTLASEATVDVTNNVFTYEKIVHKPSIVLQAGATPAQLKMAERLAHKAEASCMISRAVAGNVSIETKPVVEIAHGSGQARVEL</sequence>
<dbReference type="InterPro" id="IPR052707">
    <property type="entry name" value="OsmC_Ohr_Peroxiredoxin"/>
</dbReference>